<accession>A0A0B5FRG5</accession>
<feature type="domain" description="CobQ/CobB/MinD/ParA nucleotide binding" evidence="1">
    <location>
        <begin position="18"/>
        <end position="62"/>
    </location>
</feature>
<dbReference type="STRING" id="483547.GSUB_05720"/>
<dbReference type="Proteomes" id="UP000035036">
    <property type="component" value="Chromosome"/>
</dbReference>
<dbReference type="AlphaFoldDB" id="A0A0B5FRG5"/>
<dbReference type="Gene3D" id="3.40.50.300">
    <property type="entry name" value="P-loop containing nucleotide triphosphate hydrolases"/>
    <property type="match status" value="1"/>
</dbReference>
<evidence type="ECO:0000313" key="3">
    <source>
        <dbReference type="Proteomes" id="UP000035036"/>
    </source>
</evidence>
<protein>
    <recommendedName>
        <fullName evidence="1">CobQ/CobB/MinD/ParA nucleotide binding domain-containing protein</fullName>
    </recommendedName>
</protein>
<name>A0A0B5FRG5_9BACT</name>
<organism evidence="2 3">
    <name type="scientific">Geoalkalibacter subterraneus</name>
    <dbReference type="NCBI Taxonomy" id="483547"/>
    <lineage>
        <taxon>Bacteria</taxon>
        <taxon>Pseudomonadati</taxon>
        <taxon>Thermodesulfobacteriota</taxon>
        <taxon>Desulfuromonadia</taxon>
        <taxon>Desulfuromonadales</taxon>
        <taxon>Geoalkalibacteraceae</taxon>
        <taxon>Geoalkalibacter</taxon>
    </lineage>
</organism>
<dbReference type="InterPro" id="IPR002586">
    <property type="entry name" value="CobQ/CobB/MinD/ParA_Nub-bd_dom"/>
</dbReference>
<dbReference type="HOGENOM" id="CLU_586310_0_0_7"/>
<sequence>MSRECGDPSKSSSPVFAIAVAGITPGVGKSTIALNLAIYLKAFREDLPVTLISLDPHFNVADFLSISGEGLCGGGDLFSGSSFAEAAHLGQYGVQFLAGENGGDFYSIERGELRRTLTRSSAEGILIFDTASGLQDATRRVLEACNLVLAPLCGHRPWRDLSVLVAAAREAGLQREALWLLPNQVEAQTPGGGDAGWQEYLASYAEEFGFPVTPLALEHAFDLAENTSPANPFCSVMHRLPAGPFQRGFRELAAFVLDRYDRPKEVANGKPPGTRRQELLSRTRAARFQPQCPWCGLDTDESARLWYWEDTARRRHGFIHHSCMEELAENVGVDLSVLDSNLLALTKNEPGWSPGLVLSLQALDEEGAPETCHAVPGDAEMARVFSNMTGRLMQELPAVRIFLADGGERPEAFLTARGYRDFCRLRRQFRQWTRG</sequence>
<evidence type="ECO:0000313" key="2">
    <source>
        <dbReference type="EMBL" id="AJF06161.1"/>
    </source>
</evidence>
<dbReference type="RefSeq" id="WP_040199686.1">
    <property type="nucleotide sequence ID" value="NZ_CP010311.1"/>
</dbReference>
<reference evidence="2 3" key="1">
    <citation type="journal article" date="2015" name="Genome Announc.">
        <title>Genomes of Geoalkalibacter ferrihydriticus Z-0531T and Geoalkalibacter subterraneus Red1T, Two Haloalkaliphilic Metal-Reducing Deltaproteobacteria.</title>
        <authorList>
            <person name="Badalamenti J.P."/>
            <person name="Krajmalnik-Brown R."/>
            <person name="Torres C.I."/>
            <person name="Bond D.R."/>
        </authorList>
    </citation>
    <scope>NUCLEOTIDE SEQUENCE [LARGE SCALE GENOMIC DNA]</scope>
    <source>
        <strain evidence="2 3">Red1</strain>
    </source>
</reference>
<proteinExistence type="predicted"/>
<dbReference type="InterPro" id="IPR027417">
    <property type="entry name" value="P-loop_NTPase"/>
</dbReference>
<dbReference type="CDD" id="cd01983">
    <property type="entry name" value="SIMIBI"/>
    <property type="match status" value="1"/>
</dbReference>
<dbReference type="InterPro" id="IPR050678">
    <property type="entry name" value="DNA_Partitioning_ATPase"/>
</dbReference>
<dbReference type="PANTHER" id="PTHR13696">
    <property type="entry name" value="P-LOOP CONTAINING NUCLEOSIDE TRIPHOSPHATE HYDROLASE"/>
    <property type="match status" value="1"/>
</dbReference>
<dbReference type="PANTHER" id="PTHR13696:SF52">
    <property type="entry name" value="PARA FAMILY PROTEIN CT_582"/>
    <property type="match status" value="1"/>
</dbReference>
<evidence type="ECO:0000259" key="1">
    <source>
        <dbReference type="Pfam" id="PF01656"/>
    </source>
</evidence>
<dbReference type="EMBL" id="CP010311">
    <property type="protein sequence ID" value="AJF06161.1"/>
    <property type="molecule type" value="Genomic_DNA"/>
</dbReference>
<keyword evidence="3" id="KW-1185">Reference proteome</keyword>
<dbReference type="Pfam" id="PF01656">
    <property type="entry name" value="CbiA"/>
    <property type="match status" value="1"/>
</dbReference>
<dbReference type="OrthoDB" id="5390139at2"/>
<dbReference type="SUPFAM" id="SSF52540">
    <property type="entry name" value="P-loop containing nucleoside triphosphate hydrolases"/>
    <property type="match status" value="1"/>
</dbReference>
<gene>
    <name evidence="2" type="ORF">GSUB_05720</name>
</gene>
<dbReference type="KEGG" id="gsb:GSUB_05720"/>